<dbReference type="GO" id="GO:0006974">
    <property type="term" value="P:DNA damage response"/>
    <property type="evidence" value="ECO:0007669"/>
    <property type="project" value="TreeGrafter"/>
</dbReference>
<feature type="region of interest" description="Disordered" evidence="3">
    <location>
        <begin position="275"/>
        <end position="325"/>
    </location>
</feature>
<keyword evidence="2" id="KW-0539">Nucleus</keyword>
<evidence type="ECO:0008006" key="7">
    <source>
        <dbReference type="Google" id="ProtNLM"/>
    </source>
</evidence>
<dbReference type="InterPro" id="IPR009072">
    <property type="entry name" value="Histone-fold"/>
</dbReference>
<evidence type="ECO:0000256" key="4">
    <source>
        <dbReference type="SAM" id="Phobius"/>
    </source>
</evidence>
<organism evidence="5 6">
    <name type="scientific">Aphanomyces astaci</name>
    <name type="common">Crayfish plague agent</name>
    <dbReference type="NCBI Taxonomy" id="112090"/>
    <lineage>
        <taxon>Eukaryota</taxon>
        <taxon>Sar</taxon>
        <taxon>Stramenopiles</taxon>
        <taxon>Oomycota</taxon>
        <taxon>Saprolegniomycetes</taxon>
        <taxon>Saprolegniales</taxon>
        <taxon>Verrucalvaceae</taxon>
        <taxon>Aphanomyces</taxon>
    </lineage>
</organism>
<evidence type="ECO:0000313" key="5">
    <source>
        <dbReference type="EMBL" id="RHZ06372.1"/>
    </source>
</evidence>
<comment type="caution">
    <text evidence="5">The sequence shown here is derived from an EMBL/GenBank/DDBJ whole genome shotgun (WGS) entry which is preliminary data.</text>
</comment>
<dbReference type="GO" id="GO:0008623">
    <property type="term" value="C:CHRAC"/>
    <property type="evidence" value="ECO:0007669"/>
    <property type="project" value="TreeGrafter"/>
</dbReference>
<dbReference type="PANTHER" id="PTHR46172">
    <property type="entry name" value="DNA POLYMERASE EPSILON SUBUNIT 3"/>
    <property type="match status" value="1"/>
</dbReference>
<dbReference type="AlphaFoldDB" id="A0A3R6XNN9"/>
<dbReference type="SUPFAM" id="SSF47113">
    <property type="entry name" value="Histone-fold"/>
    <property type="match status" value="1"/>
</dbReference>
<dbReference type="EMBL" id="QUTF01016583">
    <property type="protein sequence ID" value="RHZ06372.1"/>
    <property type="molecule type" value="Genomic_DNA"/>
</dbReference>
<dbReference type="GO" id="GO:0046982">
    <property type="term" value="F:protein heterodimerization activity"/>
    <property type="evidence" value="ECO:0007669"/>
    <property type="project" value="InterPro"/>
</dbReference>
<dbReference type="Proteomes" id="UP000286510">
    <property type="component" value="Unassembled WGS sequence"/>
</dbReference>
<evidence type="ECO:0000256" key="3">
    <source>
        <dbReference type="SAM" id="MobiDB-lite"/>
    </source>
</evidence>
<feature type="transmembrane region" description="Helical" evidence="4">
    <location>
        <begin position="131"/>
        <end position="151"/>
    </location>
</feature>
<dbReference type="GO" id="GO:0006272">
    <property type="term" value="P:leading strand elongation"/>
    <property type="evidence" value="ECO:0007669"/>
    <property type="project" value="TreeGrafter"/>
</dbReference>
<dbReference type="GO" id="GO:0031490">
    <property type="term" value="F:chromatin DNA binding"/>
    <property type="evidence" value="ECO:0007669"/>
    <property type="project" value="TreeGrafter"/>
</dbReference>
<dbReference type="GO" id="GO:0031507">
    <property type="term" value="P:heterochromatin formation"/>
    <property type="evidence" value="ECO:0007669"/>
    <property type="project" value="TreeGrafter"/>
</dbReference>
<reference evidence="5 6" key="1">
    <citation type="submission" date="2018-08" db="EMBL/GenBank/DDBJ databases">
        <title>Aphanomyces genome sequencing and annotation.</title>
        <authorList>
            <person name="Minardi D."/>
            <person name="Oidtmann B."/>
            <person name="Van Der Giezen M."/>
            <person name="Studholme D.J."/>
        </authorList>
    </citation>
    <scope>NUCLEOTIDE SEQUENCE [LARGE SCALE GENOMIC DNA]</scope>
    <source>
        <strain evidence="5 6">FDL457</strain>
    </source>
</reference>
<keyword evidence="4" id="KW-1133">Transmembrane helix</keyword>
<evidence type="ECO:0000313" key="6">
    <source>
        <dbReference type="Proteomes" id="UP000286510"/>
    </source>
</evidence>
<dbReference type="GO" id="GO:0008622">
    <property type="term" value="C:epsilon DNA polymerase complex"/>
    <property type="evidence" value="ECO:0007669"/>
    <property type="project" value="TreeGrafter"/>
</dbReference>
<dbReference type="InterPro" id="IPR051377">
    <property type="entry name" value="DNA_Pol-Epsilon_Subunit"/>
</dbReference>
<evidence type="ECO:0000256" key="2">
    <source>
        <dbReference type="ARBA" id="ARBA00023242"/>
    </source>
</evidence>
<gene>
    <name evidence="5" type="ORF">DYB26_012434</name>
</gene>
<comment type="subcellular location">
    <subcellularLocation>
        <location evidence="1">Nucleus</location>
    </subcellularLocation>
</comment>
<dbReference type="CDD" id="cd22928">
    <property type="entry name" value="HFD_POLE3_DPB4"/>
    <property type="match status" value="1"/>
</dbReference>
<keyword evidence="4" id="KW-0812">Transmembrane</keyword>
<feature type="compositionally biased region" description="Acidic residues" evidence="3">
    <location>
        <begin position="302"/>
        <end position="325"/>
    </location>
</feature>
<accession>A0A3R6XNN9</accession>
<dbReference type="PANTHER" id="PTHR46172:SF1">
    <property type="entry name" value="DNA POLYMERASE EPSILON SUBUNIT 3"/>
    <property type="match status" value="1"/>
</dbReference>
<keyword evidence="4" id="KW-0472">Membrane</keyword>
<proteinExistence type="predicted"/>
<name>A0A3R6XNN9_APHAT</name>
<dbReference type="Gene3D" id="1.10.20.10">
    <property type="entry name" value="Histone, subunit A"/>
    <property type="match status" value="1"/>
</dbReference>
<sequence>MMGNLLYPLAQAIPGTISIVSLWGNRGCGSLAHTINPTRLSNLVTAILSSNTTNASAMCENEHKTPAVCLSSQCSTGDLLTRLLFFDDSFSFFLWGFAYDWRLARREVVPFEGDLGSLGLVTVFVTNQFEWYGVLGSLLAWVVAAMVSVYFPVTRLVSVTRACDAVAMDFQMSCHAGVVRSGSPKRFVQLLTIGVDCMVFSYVVERVRRRPHRKNTRANVSLLLSAAGKSTLANEECKAKKRQTISAQDVIKALHDVDMDSFVTPLETFLHATKSTKKPVVKASPSIDAPPEHEDNVAPDTSIEEDDEETKDEHIPDDDMNEQDD</sequence>
<dbReference type="VEuPathDB" id="FungiDB:H257_02925"/>
<protein>
    <recommendedName>
        <fullName evidence="7">Transcription factor CBF/NF-Y/archaeal histone domain-containing protein</fullName>
    </recommendedName>
</protein>
<evidence type="ECO:0000256" key="1">
    <source>
        <dbReference type="ARBA" id="ARBA00004123"/>
    </source>
</evidence>